<evidence type="ECO:0000259" key="2">
    <source>
        <dbReference type="Pfam" id="PF13116"/>
    </source>
</evidence>
<dbReference type="RefSeq" id="WP_382169611.1">
    <property type="nucleotide sequence ID" value="NZ_JBHRXX010000001.1"/>
</dbReference>
<gene>
    <name evidence="3" type="ORF">ACFOPI_00295</name>
</gene>
<feature type="domain" description="YhdP central" evidence="2">
    <location>
        <begin position="22"/>
        <end position="1384"/>
    </location>
</feature>
<evidence type="ECO:0000313" key="3">
    <source>
        <dbReference type="EMBL" id="MFC3682008.1"/>
    </source>
</evidence>
<accession>A0ABV7VWW2</accession>
<sequence length="1390" mass="148335">MNQSPAPAVPASRTQKTWSAITRLLLWMVLTVWILFALTWGTLHFWIVPRIGEWRPDLERWASAAVGVPVQVGAIRAESQGDASARAGFLLRLVPTLELSDVRLLDPQGREALRLPKVRAAVSVTSLWRLGFEQLLIEAPVLDIRRTPQGRIEIAGLDFSGPQSGDHRAADWFFSQSEFVIQRGTVRWTDELKGQPTLALSDLSFVARNRVRSHLLRLDATPPPEWGQTFSLMAQMREPLLDLGPQPPGQAPWHNWSGEVYGDFPAVDVSRLKAYVDLSEWGVEVRAGQGRLRAWADVERGQVAGATVDMGLREVATRLGEQLPELALERVDGRVVASWGAQGFQVASDDLSFRTQDGLDWPASKLWLAHDNGLSRGANASATTTVEADRLDLAALAALATRVPLPQASRDLLTSLRPAGQVQGLSARWQQPVAPAAVAGQPAPPAPAVTAYQAKGRVSGLALAGQPSGRMSAYGPYPELGRPGVVGASADFDFNQGGGTARVSITDGALELPGMFEQPQIPMTSFQADARWDIEGEHIEVWLENMRLANADAAGTGRLHWTTADPARSSAKSRFPGVLDLNTTLTRADAAQVHRYMPLSVGADARRYVREAIRGGASDRIEFRARGDLWDLPFHQAGADGEFRITAALKGVDFAYLPPYLQDEGAPAWPALKAVNGQLVLEKASLKLSGLSAGVEGLPQVRLGEGEVLIPDLMGSPRVEVGARTQGPAAEVLRFVQTSPLDGLLSGALTKATGTGNAGVSFKLQLPLEKPEDFALQGSVQLGGNDLRITPDAPMLERSSGSIAFTERGFKLADARARLYGGEVALEGGLQPDARGVAKVEFRGQGNASAEGLRDGGLGFVSRLFASASGSATYTARLGFRGGAPEISVTSSLQGLAVDLPAPLSKKADDVLPLRYDNAVVGVATEGADEVARTDRLAVEIGAAAQLLLSLQYERDITGAEARVLRGSLGVGLQAGETAPLPPQGVAANLRFARIDVDAWERVFSEASGVDVRGTSAGTSAPPAQAASLNYLPTVLAVRASQVSVDGRSFNNVVLGGSREGTQWRANVDADELNGYVEYRQAAGGSAGSVYARLARLDLAPSAAADVEQLLQQPSSVPALDITVENLVLSGRQLGLVDIQAVNRGVGRNREWRLNRLNVRVPEARLIASGNWAATGDEGAARRTRLDFRLDVDDAGQLLTRFGRAGVVRGGSGHIEGEIGWLGSPFTLDYPSLSGEMAANFETGQFLKVEPGAAKLLGVLSLQALPRRLTLDFRDVFSEGFAFDFVRGDAKIAQGVATTNNLQMKGVNAAVLMEGSADIVREQQDLKVVVVPEINAGTASLIATAINPAIGLGTFLAQFLLREPLQSATTQQFHISGGWADPKVEKIEKK</sequence>
<reference evidence="4" key="1">
    <citation type="journal article" date="2019" name="Int. J. Syst. Evol. Microbiol.">
        <title>The Global Catalogue of Microorganisms (GCM) 10K type strain sequencing project: providing services to taxonomists for standard genome sequencing and annotation.</title>
        <authorList>
            <consortium name="The Broad Institute Genomics Platform"/>
            <consortium name="The Broad Institute Genome Sequencing Center for Infectious Disease"/>
            <person name="Wu L."/>
            <person name="Ma J."/>
        </authorList>
    </citation>
    <scope>NUCLEOTIDE SEQUENCE [LARGE SCALE GENOMIC DNA]</scope>
    <source>
        <strain evidence="4">KCTC 42501</strain>
    </source>
</reference>
<dbReference type="Proteomes" id="UP001595729">
    <property type="component" value="Unassembled WGS sequence"/>
</dbReference>
<dbReference type="NCBIfam" id="TIGR02099">
    <property type="entry name" value="YhdP family protein"/>
    <property type="match status" value="1"/>
</dbReference>
<dbReference type="InterPro" id="IPR025263">
    <property type="entry name" value="YhdP_central"/>
</dbReference>
<evidence type="ECO:0000313" key="4">
    <source>
        <dbReference type="Proteomes" id="UP001595729"/>
    </source>
</evidence>
<feature type="transmembrane region" description="Helical" evidence="1">
    <location>
        <begin position="24"/>
        <end position="47"/>
    </location>
</feature>
<evidence type="ECO:0000256" key="1">
    <source>
        <dbReference type="SAM" id="Phobius"/>
    </source>
</evidence>
<proteinExistence type="predicted"/>
<dbReference type="InterPro" id="IPR011836">
    <property type="entry name" value="YhdP"/>
</dbReference>
<organism evidence="3 4">
    <name type="scientific">Hydrogenophaga luteola</name>
    <dbReference type="NCBI Taxonomy" id="1591122"/>
    <lineage>
        <taxon>Bacteria</taxon>
        <taxon>Pseudomonadati</taxon>
        <taxon>Pseudomonadota</taxon>
        <taxon>Betaproteobacteria</taxon>
        <taxon>Burkholderiales</taxon>
        <taxon>Comamonadaceae</taxon>
        <taxon>Hydrogenophaga</taxon>
    </lineage>
</organism>
<protein>
    <submittedName>
        <fullName evidence="3">YhdP family protein</fullName>
    </submittedName>
</protein>
<name>A0ABV7VWW2_9BURK</name>
<comment type="caution">
    <text evidence="3">The sequence shown here is derived from an EMBL/GenBank/DDBJ whole genome shotgun (WGS) entry which is preliminary data.</text>
</comment>
<dbReference type="PANTHER" id="PTHR38690">
    <property type="entry name" value="PROTEASE-RELATED"/>
    <property type="match status" value="1"/>
</dbReference>
<keyword evidence="1" id="KW-1133">Transmembrane helix</keyword>
<dbReference type="Pfam" id="PF13116">
    <property type="entry name" value="YhdP"/>
    <property type="match status" value="1"/>
</dbReference>
<keyword evidence="1" id="KW-0472">Membrane</keyword>
<keyword evidence="4" id="KW-1185">Reference proteome</keyword>
<keyword evidence="1" id="KW-0812">Transmembrane</keyword>
<dbReference type="PANTHER" id="PTHR38690:SF1">
    <property type="entry name" value="PROTEASE"/>
    <property type="match status" value="1"/>
</dbReference>
<dbReference type="EMBL" id="JBHRXX010000001">
    <property type="protein sequence ID" value="MFC3682008.1"/>
    <property type="molecule type" value="Genomic_DNA"/>
</dbReference>